<evidence type="ECO:0000313" key="2">
    <source>
        <dbReference type="EMBL" id="VTJ84135.1"/>
    </source>
</evidence>
<protein>
    <submittedName>
        <fullName evidence="2">Uncharacterized protein</fullName>
    </submittedName>
</protein>
<feature type="region of interest" description="Disordered" evidence="1">
    <location>
        <begin position="92"/>
        <end position="143"/>
    </location>
</feature>
<sequence length="143" mass="14716">MKPPPAGLGCFRRAQCSHGQAPPASCAHGFASAGHSCEGGWTRPSVAGLLPVSEVRSAMLRAPDRVPGLHPSVTFVKDAAWTVCLWGPHPPPYRGGQAAHSQAPPGPCPHCPPPTSAEQVTTRANTNPAGAGSLPQSRFMDAA</sequence>
<gene>
    <name evidence="2" type="ORF">MONAX_5E047303</name>
</gene>
<feature type="compositionally biased region" description="Pro residues" evidence="1">
    <location>
        <begin position="104"/>
        <end position="115"/>
    </location>
</feature>
<evidence type="ECO:0000256" key="1">
    <source>
        <dbReference type="SAM" id="MobiDB-lite"/>
    </source>
</evidence>
<reference evidence="2" key="1">
    <citation type="submission" date="2019-04" db="EMBL/GenBank/DDBJ databases">
        <authorList>
            <person name="Alioto T."/>
            <person name="Alioto T."/>
        </authorList>
    </citation>
    <scope>NUCLEOTIDE SEQUENCE [LARGE SCALE GENOMIC DNA]</scope>
</reference>
<dbReference type="AlphaFoldDB" id="A0A5E4CQQ4"/>
<comment type="caution">
    <text evidence="2">The sequence shown here is derived from an EMBL/GenBank/DDBJ whole genome shotgun (WGS) entry which is preliminary data.</text>
</comment>
<proteinExistence type="predicted"/>
<accession>A0A5E4CQQ4</accession>
<name>A0A5E4CQQ4_MARMO</name>
<dbReference type="EMBL" id="CABDUW010001806">
    <property type="protein sequence ID" value="VTJ84135.1"/>
    <property type="molecule type" value="Genomic_DNA"/>
</dbReference>
<feature type="compositionally biased region" description="Polar residues" evidence="1">
    <location>
        <begin position="116"/>
        <end position="128"/>
    </location>
</feature>
<organism evidence="2">
    <name type="scientific">Marmota monax</name>
    <name type="common">Woodchuck</name>
    <dbReference type="NCBI Taxonomy" id="9995"/>
    <lineage>
        <taxon>Eukaryota</taxon>
        <taxon>Metazoa</taxon>
        <taxon>Chordata</taxon>
        <taxon>Craniata</taxon>
        <taxon>Vertebrata</taxon>
        <taxon>Euteleostomi</taxon>
        <taxon>Mammalia</taxon>
        <taxon>Eutheria</taxon>
        <taxon>Euarchontoglires</taxon>
        <taxon>Glires</taxon>
        <taxon>Rodentia</taxon>
        <taxon>Sciuromorpha</taxon>
        <taxon>Sciuridae</taxon>
        <taxon>Xerinae</taxon>
        <taxon>Marmotini</taxon>
        <taxon>Marmota</taxon>
    </lineage>
</organism>